<comment type="caution">
    <text evidence="1">The sequence shown here is derived from an EMBL/GenBank/DDBJ whole genome shotgun (WGS) entry which is preliminary data.</text>
</comment>
<evidence type="ECO:0000313" key="2">
    <source>
        <dbReference type="Proteomes" id="UP000316079"/>
    </source>
</evidence>
<keyword evidence="2" id="KW-1185">Reference proteome</keyword>
<dbReference type="AlphaFoldDB" id="A0A553QWI3"/>
<protein>
    <submittedName>
        <fullName evidence="1">Uncharacterized protein</fullName>
    </submittedName>
</protein>
<accession>A0A553QWI3</accession>
<dbReference type="EMBL" id="SRMA01025458">
    <property type="protein sequence ID" value="TRY94331.1"/>
    <property type="molecule type" value="Genomic_DNA"/>
</dbReference>
<evidence type="ECO:0000313" key="1">
    <source>
        <dbReference type="EMBL" id="TRY94331.1"/>
    </source>
</evidence>
<organism evidence="1 2">
    <name type="scientific">Danionella cerebrum</name>
    <dbReference type="NCBI Taxonomy" id="2873325"/>
    <lineage>
        <taxon>Eukaryota</taxon>
        <taxon>Metazoa</taxon>
        <taxon>Chordata</taxon>
        <taxon>Craniata</taxon>
        <taxon>Vertebrata</taxon>
        <taxon>Euteleostomi</taxon>
        <taxon>Actinopterygii</taxon>
        <taxon>Neopterygii</taxon>
        <taxon>Teleostei</taxon>
        <taxon>Ostariophysi</taxon>
        <taxon>Cypriniformes</taxon>
        <taxon>Danionidae</taxon>
        <taxon>Danioninae</taxon>
        <taxon>Danionella</taxon>
    </lineage>
</organism>
<dbReference type="Proteomes" id="UP000316079">
    <property type="component" value="Unassembled WGS sequence"/>
</dbReference>
<sequence length="68" mass="7695">MRYPTAERKVEVVLVHFLQIIYNEMGNETRKGEPQSKGSNGSPACPAMGLCTPLSHPVKNMREFELEF</sequence>
<gene>
    <name evidence="1" type="ORF">DNTS_022893</name>
</gene>
<reference evidence="1 2" key="1">
    <citation type="journal article" date="2019" name="Sci. Data">
        <title>Hybrid genome assembly and annotation of Danionella translucida.</title>
        <authorList>
            <person name="Kadobianskyi M."/>
            <person name="Schulze L."/>
            <person name="Schuelke M."/>
            <person name="Judkewitz B."/>
        </authorList>
    </citation>
    <scope>NUCLEOTIDE SEQUENCE [LARGE SCALE GENOMIC DNA]</scope>
    <source>
        <strain evidence="1 2">Bolton</strain>
    </source>
</reference>
<name>A0A553QWI3_9TELE</name>
<dbReference type="OrthoDB" id="10034726at2759"/>
<proteinExistence type="predicted"/>